<dbReference type="PROSITE" id="PS50011">
    <property type="entry name" value="PROTEIN_KINASE_DOM"/>
    <property type="match status" value="1"/>
</dbReference>
<dbReference type="SMART" id="SM00671">
    <property type="entry name" value="SEL1"/>
    <property type="match status" value="9"/>
</dbReference>
<dbReference type="InterPro" id="IPR011990">
    <property type="entry name" value="TPR-like_helical_dom_sf"/>
</dbReference>
<dbReference type="EMBL" id="CAMKVN010001079">
    <property type="protein sequence ID" value="CAI2173546.1"/>
    <property type="molecule type" value="Genomic_DNA"/>
</dbReference>
<dbReference type="AlphaFoldDB" id="A0A9W4WN13"/>
<dbReference type="InterPro" id="IPR000719">
    <property type="entry name" value="Prot_kinase_dom"/>
</dbReference>
<protein>
    <submittedName>
        <fullName evidence="3">15662_t:CDS:1</fullName>
    </submittedName>
</protein>
<dbReference type="Pfam" id="PF07714">
    <property type="entry name" value="PK_Tyr_Ser-Thr"/>
    <property type="match status" value="1"/>
</dbReference>
<dbReference type="PANTHER" id="PTHR11102">
    <property type="entry name" value="SEL-1-LIKE PROTEIN"/>
    <property type="match status" value="1"/>
</dbReference>
<dbReference type="InterPro" id="IPR050767">
    <property type="entry name" value="Sel1_AlgK"/>
</dbReference>
<evidence type="ECO:0000313" key="4">
    <source>
        <dbReference type="Proteomes" id="UP001153678"/>
    </source>
</evidence>
<dbReference type="SUPFAM" id="SSF81901">
    <property type="entry name" value="HCP-like"/>
    <property type="match status" value="2"/>
</dbReference>
<dbReference type="PRINTS" id="PR00109">
    <property type="entry name" value="TYRKINASE"/>
</dbReference>
<organism evidence="3 4">
    <name type="scientific">Funneliformis geosporum</name>
    <dbReference type="NCBI Taxonomy" id="1117311"/>
    <lineage>
        <taxon>Eukaryota</taxon>
        <taxon>Fungi</taxon>
        <taxon>Fungi incertae sedis</taxon>
        <taxon>Mucoromycota</taxon>
        <taxon>Glomeromycotina</taxon>
        <taxon>Glomeromycetes</taxon>
        <taxon>Glomerales</taxon>
        <taxon>Glomeraceae</taxon>
        <taxon>Funneliformis</taxon>
    </lineage>
</organism>
<dbReference type="GO" id="GO:0004672">
    <property type="term" value="F:protein kinase activity"/>
    <property type="evidence" value="ECO:0007669"/>
    <property type="project" value="InterPro"/>
</dbReference>
<dbReference type="Gene3D" id="1.25.40.10">
    <property type="entry name" value="Tetratricopeptide repeat domain"/>
    <property type="match status" value="1"/>
</dbReference>
<comment type="caution">
    <text evidence="3">The sequence shown here is derived from an EMBL/GenBank/DDBJ whole genome shotgun (WGS) entry which is preliminary data.</text>
</comment>
<dbReference type="PANTHER" id="PTHR11102:SF160">
    <property type="entry name" value="ERAD-ASSOCIATED E3 UBIQUITIN-PROTEIN LIGASE COMPONENT HRD3"/>
    <property type="match status" value="1"/>
</dbReference>
<feature type="domain" description="Protein kinase" evidence="2">
    <location>
        <begin position="1"/>
        <end position="243"/>
    </location>
</feature>
<evidence type="ECO:0000259" key="2">
    <source>
        <dbReference type="PROSITE" id="PS50011"/>
    </source>
</evidence>
<dbReference type="GO" id="GO:0005524">
    <property type="term" value="F:ATP binding"/>
    <property type="evidence" value="ECO:0007669"/>
    <property type="project" value="InterPro"/>
</dbReference>
<proteinExistence type="inferred from homology"/>
<dbReference type="InterPro" id="IPR011009">
    <property type="entry name" value="Kinase-like_dom_sf"/>
</dbReference>
<name>A0A9W4WN13_9GLOM</name>
<evidence type="ECO:0000256" key="1">
    <source>
        <dbReference type="ARBA" id="ARBA00038101"/>
    </source>
</evidence>
<dbReference type="InterPro" id="IPR006597">
    <property type="entry name" value="Sel1-like"/>
</dbReference>
<dbReference type="InterPro" id="IPR001245">
    <property type="entry name" value="Ser-Thr/Tyr_kinase_cat_dom"/>
</dbReference>
<reference evidence="3" key="1">
    <citation type="submission" date="2022-08" db="EMBL/GenBank/DDBJ databases">
        <authorList>
            <person name="Kallberg Y."/>
            <person name="Tangrot J."/>
            <person name="Rosling A."/>
        </authorList>
    </citation>
    <scope>NUCLEOTIDE SEQUENCE</scope>
    <source>
        <strain evidence="3">Wild A</strain>
    </source>
</reference>
<dbReference type="SUPFAM" id="SSF56112">
    <property type="entry name" value="Protein kinase-like (PK-like)"/>
    <property type="match status" value="1"/>
</dbReference>
<dbReference type="OrthoDB" id="10261027at2759"/>
<accession>A0A9W4WN13</accession>
<gene>
    <name evidence="3" type="ORF">FWILDA_LOCUS6139</name>
</gene>
<evidence type="ECO:0000313" key="3">
    <source>
        <dbReference type="EMBL" id="CAI2173546.1"/>
    </source>
</evidence>
<dbReference type="Pfam" id="PF08238">
    <property type="entry name" value="Sel1"/>
    <property type="match status" value="10"/>
</dbReference>
<dbReference type="Gene3D" id="1.10.510.10">
    <property type="entry name" value="Transferase(Phosphotransferase) domain 1"/>
    <property type="match status" value="1"/>
</dbReference>
<comment type="similarity">
    <text evidence="1">Belongs to the sel-1 family.</text>
</comment>
<sequence>MYHKPMLLKPINFNQSFTIQDLVNEVKQHRKVELHENIVRFYGITKEDRGQYQYMLLLEYSDEGTLCSFLKKSFKQLKWDVKLKLAKQLVNAVYCLHGNDIVHKDLNSVNILIQNGNIKLSGFGITTKTRKPMNALSKIYGTVFQYVDPEYLKNHQEFIRNKKSDVYSVGVVLWQITSGRIPFEFELPDFSLVQSIIEGKREIAIKGIPSKYVEIYTACWEGNPKNRPNIQQVLKKLNEIEIIGEKSRGTESTVIKNTTPNTNDSIKDVEYMKNSFSSTASTPSSIIFDILAMFKTRHQSDESSIMTYISSQNRMQFDNCNDSAVGSCSTLVEKHFEKKSLEELLSKPGTISEIKYSLENLNKDINELILRKLLLEFINQFYLSHNTNVTSDWLNEFIQNHIGVNDQLSSKYLLDMMLNHKHQAYFTNLLGFFYEHGIGCDEMDQKKAFDFYLRGSVYDECQENICSETNLFTQNKYEAFKWYSKAAEGGDSTGQYNLGLCYEEGIGTVKDKNKAFEWYMKSAERGNASGQCKIGVCYEEGISIEKNWNKAFNWYLKSAKNYDILGQYNLGLCYMKGIGTNKNEAKAFDLFLEFAEAGNSLIQCYLEYCYDHQIGMVKNSNDEAVRWDSKPTEEKDILKHCNLALCFENIVKDNEQAFEWCLKFAKSGNSTAQYYLGECFENGLGTKKDVEKAFEWYLKSAEGDNRNSQYKVGHYYQNGIGVAEDKEKAFEWLLKSAENGITKAQFAVALCYMYGIGTKKHVFESITWFQKANEKDDNKFKASN</sequence>
<keyword evidence="4" id="KW-1185">Reference proteome</keyword>
<dbReference type="Proteomes" id="UP001153678">
    <property type="component" value="Unassembled WGS sequence"/>
</dbReference>